<proteinExistence type="predicted"/>
<keyword evidence="4" id="KW-1185">Reference proteome</keyword>
<organism evidence="3 4">
    <name type="scientific">Caproicibacter fermentans</name>
    <dbReference type="NCBI Taxonomy" id="2576756"/>
    <lineage>
        <taxon>Bacteria</taxon>
        <taxon>Bacillati</taxon>
        <taxon>Bacillota</taxon>
        <taxon>Clostridia</taxon>
        <taxon>Eubacteriales</taxon>
        <taxon>Acutalibacteraceae</taxon>
        <taxon>Caproicibacter</taxon>
    </lineage>
</organism>
<dbReference type="SUPFAM" id="SSF51556">
    <property type="entry name" value="Metallo-dependent hydrolases"/>
    <property type="match status" value="1"/>
</dbReference>
<name>A0A6N8HW22_9FIRM</name>
<dbReference type="InterPro" id="IPR006680">
    <property type="entry name" value="Amidohydro-rel"/>
</dbReference>
<evidence type="ECO:0000313" key="4">
    <source>
        <dbReference type="Proteomes" id="UP000469440"/>
    </source>
</evidence>
<dbReference type="GO" id="GO:0016787">
    <property type="term" value="F:hydrolase activity"/>
    <property type="evidence" value="ECO:0007669"/>
    <property type="project" value="UniProtKB-KW"/>
</dbReference>
<evidence type="ECO:0000256" key="1">
    <source>
        <dbReference type="ARBA" id="ARBA00023239"/>
    </source>
</evidence>
<dbReference type="Proteomes" id="UP000469440">
    <property type="component" value="Unassembled WGS sequence"/>
</dbReference>
<dbReference type="PANTHER" id="PTHR21240">
    <property type="entry name" value="2-AMINO-3-CARBOXYLMUCONATE-6-SEMIALDEHYDE DECARBOXYLASE"/>
    <property type="match status" value="1"/>
</dbReference>
<reference evidence="3 4" key="1">
    <citation type="submission" date="2019-09" db="EMBL/GenBank/DDBJ databases">
        <title>Genome sequence of Clostridium sp. EA1.</title>
        <authorList>
            <person name="Poehlein A."/>
            <person name="Bengelsdorf F.R."/>
            <person name="Daniel R."/>
        </authorList>
    </citation>
    <scope>NUCLEOTIDE SEQUENCE [LARGE SCALE GENOMIC DNA]</scope>
    <source>
        <strain evidence="3 4">EA1</strain>
    </source>
</reference>
<feature type="domain" description="Amidohydrolase-related" evidence="2">
    <location>
        <begin position="81"/>
        <end position="297"/>
    </location>
</feature>
<dbReference type="InterPro" id="IPR032465">
    <property type="entry name" value="ACMSD"/>
</dbReference>
<dbReference type="EMBL" id="VWXL01000014">
    <property type="protein sequence ID" value="MVB10001.1"/>
    <property type="molecule type" value="Genomic_DNA"/>
</dbReference>
<evidence type="ECO:0000259" key="2">
    <source>
        <dbReference type="Pfam" id="PF04909"/>
    </source>
</evidence>
<dbReference type="Gene3D" id="3.20.20.140">
    <property type="entry name" value="Metal-dependent hydrolases"/>
    <property type="match status" value="1"/>
</dbReference>
<keyword evidence="3" id="KW-0378">Hydrolase</keyword>
<evidence type="ECO:0000313" key="3">
    <source>
        <dbReference type="EMBL" id="MVB10001.1"/>
    </source>
</evidence>
<accession>A0A6N8HW22</accession>
<dbReference type="InterPro" id="IPR032466">
    <property type="entry name" value="Metal_Hydrolase"/>
</dbReference>
<gene>
    <name evidence="3" type="ORF">CAFE_06720</name>
</gene>
<comment type="caution">
    <text evidence="3">The sequence shown here is derived from an EMBL/GenBank/DDBJ whole genome shotgun (WGS) entry which is preliminary data.</text>
</comment>
<dbReference type="AlphaFoldDB" id="A0A6N8HW22"/>
<dbReference type="GO" id="GO:0016831">
    <property type="term" value="F:carboxy-lyase activity"/>
    <property type="evidence" value="ECO:0007669"/>
    <property type="project" value="InterPro"/>
</dbReference>
<dbReference type="PANTHER" id="PTHR21240:SF19">
    <property type="entry name" value="CATALYTIC_ HYDROLASE"/>
    <property type="match status" value="1"/>
</dbReference>
<sequence>MTGRAALTGSMRKEVCALFIDMHVHPAFFEPINEDPVREEMRHNVLNIHRNGTAPLEHVFHQMDCAGLDRLCLLPQDYTTQTGTAVVTNEEIKKLVDLASGRFIGFASVDPFLDGAAQRLEHAFADLGLRGLKLHPSRQHFYPSDPRLAPVYDICERYGRPIVFHSGLSWEPDTLSKYSRPIEFEELAYKRPKLRLCLAHFGWPWVRETAMLLVKYPNLYADTGALYFDSAREFYKRLFTEEIPLTWLDRSLRHQVMFGSNNPRFEQIRMAEAIGRLGLRDSTLDLIRGGNAVEFLGGSV</sequence>
<keyword evidence="1" id="KW-0456">Lyase</keyword>
<dbReference type="Pfam" id="PF04909">
    <property type="entry name" value="Amidohydro_2"/>
    <property type="match status" value="1"/>
</dbReference>
<protein>
    <submittedName>
        <fullName evidence="3">Amidohydrolase</fullName>
    </submittedName>
</protein>